<dbReference type="Pfam" id="PF04343">
    <property type="entry name" value="DUF488"/>
    <property type="match status" value="1"/>
</dbReference>
<keyword evidence="2" id="KW-1185">Reference proteome</keyword>
<protein>
    <recommendedName>
        <fullName evidence="3">DUF488 domain-containing protein</fullName>
    </recommendedName>
</protein>
<evidence type="ECO:0000313" key="2">
    <source>
        <dbReference type="Proteomes" id="UP000198824"/>
    </source>
</evidence>
<evidence type="ECO:0008006" key="3">
    <source>
        <dbReference type="Google" id="ProtNLM"/>
    </source>
</evidence>
<dbReference type="STRING" id="1166337.SAMN05192580_3603"/>
<reference evidence="1 2" key="1">
    <citation type="submission" date="2016-10" db="EMBL/GenBank/DDBJ databases">
        <authorList>
            <person name="de Groot N.N."/>
        </authorList>
    </citation>
    <scope>NUCLEOTIDE SEQUENCE [LARGE SCALE GENOMIC DNA]</scope>
    <source>
        <strain evidence="1 2">S5-249</strain>
    </source>
</reference>
<accession>A0A1I6M746</accession>
<sequence>MRVYTIGYEGCTQAEVVAALSAAGVRLLADVRAVPLSRRPGFSKNKLAAGLREAGIDYVGLKALGTPPEGREAARKHDHARLAQVYAGQLELPEAMAQMAQLRSLAAERPTALLCFERDPAGCHRSLLAKAAMPEAEAEVVDLFAGSE</sequence>
<proteinExistence type="predicted"/>
<dbReference type="EMBL" id="FOZG01000003">
    <property type="protein sequence ID" value="SFS11565.1"/>
    <property type="molecule type" value="Genomic_DNA"/>
</dbReference>
<dbReference type="InterPro" id="IPR014519">
    <property type="entry name" value="UCP024492"/>
</dbReference>
<gene>
    <name evidence="1" type="ORF">SAMN05192580_3603</name>
</gene>
<dbReference type="AlphaFoldDB" id="A0A1I6M746"/>
<dbReference type="OrthoDB" id="9810084at2"/>
<organism evidence="1 2">
    <name type="scientific">Sphingomonas jatrophae</name>
    <dbReference type="NCBI Taxonomy" id="1166337"/>
    <lineage>
        <taxon>Bacteria</taxon>
        <taxon>Pseudomonadati</taxon>
        <taxon>Pseudomonadota</taxon>
        <taxon>Alphaproteobacteria</taxon>
        <taxon>Sphingomonadales</taxon>
        <taxon>Sphingomonadaceae</taxon>
        <taxon>Sphingomonas</taxon>
    </lineage>
</organism>
<evidence type="ECO:0000313" key="1">
    <source>
        <dbReference type="EMBL" id="SFS11565.1"/>
    </source>
</evidence>
<dbReference type="InterPro" id="IPR007438">
    <property type="entry name" value="DUF488"/>
</dbReference>
<dbReference type="RefSeq" id="WP_093316727.1">
    <property type="nucleotide sequence ID" value="NZ_FOZG01000003.1"/>
</dbReference>
<dbReference type="PANTHER" id="PTHR39337">
    <property type="entry name" value="BLR5642 PROTEIN"/>
    <property type="match status" value="1"/>
</dbReference>
<dbReference type="Proteomes" id="UP000198824">
    <property type="component" value="Unassembled WGS sequence"/>
</dbReference>
<dbReference type="PIRSF" id="PIRSF024492">
    <property type="entry name" value="UCP024492"/>
    <property type="match status" value="1"/>
</dbReference>
<dbReference type="PANTHER" id="PTHR39337:SF1">
    <property type="entry name" value="BLR5642 PROTEIN"/>
    <property type="match status" value="1"/>
</dbReference>
<name>A0A1I6M746_9SPHN</name>